<feature type="compositionally biased region" description="Acidic residues" evidence="1">
    <location>
        <begin position="330"/>
        <end position="346"/>
    </location>
</feature>
<proteinExistence type="predicted"/>
<feature type="region of interest" description="Disordered" evidence="1">
    <location>
        <begin position="260"/>
        <end position="361"/>
    </location>
</feature>
<keyword evidence="3" id="KW-1185">Reference proteome</keyword>
<organism evidence="2 3">
    <name type="scientific">Tanacetum coccineum</name>
    <dbReference type="NCBI Taxonomy" id="301880"/>
    <lineage>
        <taxon>Eukaryota</taxon>
        <taxon>Viridiplantae</taxon>
        <taxon>Streptophyta</taxon>
        <taxon>Embryophyta</taxon>
        <taxon>Tracheophyta</taxon>
        <taxon>Spermatophyta</taxon>
        <taxon>Magnoliopsida</taxon>
        <taxon>eudicotyledons</taxon>
        <taxon>Gunneridae</taxon>
        <taxon>Pentapetalae</taxon>
        <taxon>asterids</taxon>
        <taxon>campanulids</taxon>
        <taxon>Asterales</taxon>
        <taxon>Asteraceae</taxon>
        <taxon>Asteroideae</taxon>
        <taxon>Anthemideae</taxon>
        <taxon>Anthemidinae</taxon>
        <taxon>Tanacetum</taxon>
    </lineage>
</organism>
<feature type="compositionally biased region" description="Basic and acidic residues" evidence="1">
    <location>
        <begin position="67"/>
        <end position="83"/>
    </location>
</feature>
<accession>A0ABQ5AD87</accession>
<dbReference type="EMBL" id="BQNB010012125">
    <property type="protein sequence ID" value="GJS99571.1"/>
    <property type="molecule type" value="Genomic_DNA"/>
</dbReference>
<evidence type="ECO:0000313" key="3">
    <source>
        <dbReference type="Proteomes" id="UP001151760"/>
    </source>
</evidence>
<protein>
    <submittedName>
        <fullName evidence="2">Uncharacterized protein</fullName>
    </submittedName>
</protein>
<feature type="compositionally biased region" description="Basic residues" evidence="1">
    <location>
        <begin position="123"/>
        <end position="136"/>
    </location>
</feature>
<gene>
    <name evidence="2" type="ORF">Tco_0820741</name>
</gene>
<comment type="caution">
    <text evidence="2">The sequence shown here is derived from an EMBL/GenBank/DDBJ whole genome shotgun (WGS) entry which is preliminary data.</text>
</comment>
<reference evidence="2" key="2">
    <citation type="submission" date="2022-01" db="EMBL/GenBank/DDBJ databases">
        <authorList>
            <person name="Yamashiro T."/>
            <person name="Shiraishi A."/>
            <person name="Satake H."/>
            <person name="Nakayama K."/>
        </authorList>
    </citation>
    <scope>NUCLEOTIDE SEQUENCE</scope>
</reference>
<evidence type="ECO:0000313" key="2">
    <source>
        <dbReference type="EMBL" id="GJS99571.1"/>
    </source>
</evidence>
<name>A0ABQ5AD87_9ASTR</name>
<evidence type="ECO:0000256" key="1">
    <source>
        <dbReference type="SAM" id="MobiDB-lite"/>
    </source>
</evidence>
<feature type="compositionally biased region" description="Basic and acidic residues" evidence="1">
    <location>
        <begin position="294"/>
        <end position="305"/>
    </location>
</feature>
<feature type="compositionally biased region" description="Polar residues" evidence="1">
    <location>
        <begin position="27"/>
        <end position="38"/>
    </location>
</feature>
<dbReference type="Proteomes" id="UP001151760">
    <property type="component" value="Unassembled WGS sequence"/>
</dbReference>
<feature type="compositionally biased region" description="Basic and acidic residues" evidence="1">
    <location>
        <begin position="260"/>
        <end position="275"/>
    </location>
</feature>
<feature type="region of interest" description="Disordered" evidence="1">
    <location>
        <begin position="15"/>
        <end position="138"/>
    </location>
</feature>
<sequence length="703" mass="81052">MFETTEFLLQLKKVKKAKKHEFILQQRPKSSGEGSSVSLPIPDGLKGSSSSSSSDSDDKIEDISSDDDNKAAKEKVADEKAGDDQAIYKQDERKPADQRPPLVDTTMTLILETTLSPKQPPQSRRKNKKALLKKSKKPETQIDIEVLDNILTRREKKVEAMSKSNLTEAIDKSVQAHLKKTLPKDVPDFGKIKSEKAAKKKMPMYSTTSFNEDCLEEYDQKEKLLKLMRKSKSYNKHPAHRALYDAHMQSLIVNEDDMDKQLDEQSTMKKRCRDDNDQDPFGDSQKEKNKRKQKDFEFSKKDKDQVGSSKKGKSPSKSSKADKSMNVEETINDLEMDDGESVEEVVVDTGDPSQADTSVPKRDTSTWFNTVVVKRSESPNPEWHKEPTINDAPKQTWFNEMENAEKDPLMFDDVNTKGDIISHDFSKPLPLHSAPGRLPILVDFFFNKDLNYLTTGNVEEKNYATSLTKPKATRYDLDGIKEMIPKLWSLSKVAYDKDAAFGICHWDLNVNSSIEKDKLFNPELVVRRANQKEYTFKDADFPRLHLNDIEDMYLLIVIQKRVEDIQLRVESYQTKLNIRMPQGRCTGLDNKEPYTIFYEPRGVVYLNKDDNKYLMRADEVYKFGVRTLKKVCDKLDHILHNFELGYNDGMPKRAWTEKDKKQTTSMLEKIEKTLLTRWIMRSLECFVGGRKIKLDYRLLTRTK</sequence>
<feature type="compositionally biased region" description="Polar residues" evidence="1">
    <location>
        <begin position="105"/>
        <end position="117"/>
    </location>
</feature>
<reference evidence="2" key="1">
    <citation type="journal article" date="2022" name="Int. J. Mol. Sci.">
        <title>Draft Genome of Tanacetum Coccineum: Genomic Comparison of Closely Related Tanacetum-Family Plants.</title>
        <authorList>
            <person name="Yamashiro T."/>
            <person name="Shiraishi A."/>
            <person name="Nakayama K."/>
            <person name="Satake H."/>
        </authorList>
    </citation>
    <scope>NUCLEOTIDE SEQUENCE</scope>
</reference>